<proteinExistence type="predicted"/>
<comment type="caution">
    <text evidence="1">The sequence shown here is derived from an EMBL/GenBank/DDBJ whole genome shotgun (WGS) entry which is preliminary data.</text>
</comment>
<sequence>MSSRIYIPTKKRHPKVSQNIHLINLMLLLTMQASIHKHIRICFWFRRQALLILVFRGKDASSHDGLLQLQPTIQTSIHKHIRNRIFLIQFRRLHYHCCIFFCKYYQLHYHYLVYPLIKTPLYINLRQAHSYHIPIYRMCDKKCRKIIYSNSS</sequence>
<gene>
    <name evidence="1" type="ORF">SDC9_41300</name>
</gene>
<name>A0A644VUM1_9ZZZZ</name>
<accession>A0A644VUM1</accession>
<dbReference type="AlphaFoldDB" id="A0A644VUM1"/>
<protein>
    <submittedName>
        <fullName evidence="1">Uncharacterized protein</fullName>
    </submittedName>
</protein>
<reference evidence="1" key="1">
    <citation type="submission" date="2019-08" db="EMBL/GenBank/DDBJ databases">
        <authorList>
            <person name="Kucharzyk K."/>
            <person name="Murdoch R.W."/>
            <person name="Higgins S."/>
            <person name="Loffler F."/>
        </authorList>
    </citation>
    <scope>NUCLEOTIDE SEQUENCE</scope>
</reference>
<dbReference type="EMBL" id="VSSQ01000456">
    <property type="protein sequence ID" value="MPL95134.1"/>
    <property type="molecule type" value="Genomic_DNA"/>
</dbReference>
<organism evidence="1">
    <name type="scientific">bioreactor metagenome</name>
    <dbReference type="NCBI Taxonomy" id="1076179"/>
    <lineage>
        <taxon>unclassified sequences</taxon>
        <taxon>metagenomes</taxon>
        <taxon>ecological metagenomes</taxon>
    </lineage>
</organism>
<evidence type="ECO:0000313" key="1">
    <source>
        <dbReference type="EMBL" id="MPL95134.1"/>
    </source>
</evidence>